<protein>
    <recommendedName>
        <fullName evidence="3">GNAT family N-acetyltransferase</fullName>
    </recommendedName>
</protein>
<organism evidence="1 2">
    <name type="scientific">Hymenobacter jeongseonensis</name>
    <dbReference type="NCBI Taxonomy" id="2791027"/>
    <lineage>
        <taxon>Bacteria</taxon>
        <taxon>Pseudomonadati</taxon>
        <taxon>Bacteroidota</taxon>
        <taxon>Cytophagia</taxon>
        <taxon>Cytophagales</taxon>
        <taxon>Hymenobacteraceae</taxon>
        <taxon>Hymenobacter</taxon>
    </lineage>
</organism>
<dbReference type="InterPro" id="IPR016181">
    <property type="entry name" value="Acyl_CoA_acyltransferase"/>
</dbReference>
<dbReference type="Proteomes" id="UP000597617">
    <property type="component" value="Unassembled WGS sequence"/>
</dbReference>
<gene>
    <name evidence="1" type="ORF">I2I05_05060</name>
</gene>
<accession>A0ABS0IEJ5</accession>
<dbReference type="SUPFAM" id="SSF55729">
    <property type="entry name" value="Acyl-CoA N-acyltransferases (Nat)"/>
    <property type="match status" value="1"/>
</dbReference>
<proteinExistence type="predicted"/>
<dbReference type="RefSeq" id="WP_196281141.1">
    <property type="nucleotide sequence ID" value="NZ_JADQDQ010000002.1"/>
</dbReference>
<keyword evidence="2" id="KW-1185">Reference proteome</keyword>
<dbReference type="EMBL" id="JADQDQ010000002">
    <property type="protein sequence ID" value="MBF9236758.1"/>
    <property type="molecule type" value="Genomic_DNA"/>
</dbReference>
<comment type="caution">
    <text evidence="1">The sequence shown here is derived from an EMBL/GenBank/DDBJ whole genome shotgun (WGS) entry which is preliminary data.</text>
</comment>
<dbReference type="Gene3D" id="3.40.630.30">
    <property type="match status" value="1"/>
</dbReference>
<reference evidence="1 2" key="1">
    <citation type="submission" date="2020-11" db="EMBL/GenBank/DDBJ databases">
        <authorList>
            <person name="Kim M.K."/>
        </authorList>
    </citation>
    <scope>NUCLEOTIDE SEQUENCE [LARGE SCALE GENOMIC DNA]</scope>
    <source>
        <strain evidence="1 2">BT683</strain>
    </source>
</reference>
<evidence type="ECO:0008006" key="3">
    <source>
        <dbReference type="Google" id="ProtNLM"/>
    </source>
</evidence>
<name>A0ABS0IEJ5_9BACT</name>
<evidence type="ECO:0000313" key="2">
    <source>
        <dbReference type="Proteomes" id="UP000597617"/>
    </source>
</evidence>
<sequence>MVTPELGHLVAARAAELAYYSPYYFLRQLSGELQQQVFGTGAAARWKQKAGQEIHCTSTGSVDIRWLFQQLAWDTEYFGTPVFRLFTGLFAAQTTLEALAESATALRHHFAARKGAFYAFSIVPAEDIRLLQGLTTAGWRLVETRTTFYHDQLHDVDFPRYPVRPARLDEATHIGQIAAAARNPYDRFHADAWFGAARADAYLARYAENTVTGTLAATVLVPDVPGLAVDSFLAISDLPEDSSALQAKISRVLLTAVGPANRGWHTKLVAETLHRARLLGLEAVLMTTQATNHAVFRTCEKLGFRFGATTHVMACHGH</sequence>
<evidence type="ECO:0000313" key="1">
    <source>
        <dbReference type="EMBL" id="MBF9236758.1"/>
    </source>
</evidence>